<dbReference type="InterPro" id="IPR036428">
    <property type="entry name" value="PCD_sf"/>
</dbReference>
<protein>
    <recommendedName>
        <fullName evidence="4">Putative pterin-4-alpha-carbinolamine dehydratase</fullName>
        <shortName evidence="4">PHS</shortName>
        <ecNumber evidence="4">4.2.1.96</ecNumber>
    </recommendedName>
    <alternativeName>
        <fullName evidence="4">4-alpha-hydroxy-tetrahydropterin dehydratase</fullName>
    </alternativeName>
    <alternativeName>
        <fullName evidence="4">Pterin carbinolamine dehydratase</fullName>
        <shortName evidence="4">PCD</shortName>
    </alternativeName>
</protein>
<dbReference type="Gene3D" id="3.30.1360.20">
    <property type="entry name" value="Transcriptional coactivator/pterin dehydratase"/>
    <property type="match status" value="1"/>
</dbReference>
<dbReference type="InterPro" id="IPR011989">
    <property type="entry name" value="ARM-like"/>
</dbReference>
<organism evidence="5">
    <name type="scientific">Methanobacterium formicicum</name>
    <dbReference type="NCBI Taxonomy" id="2162"/>
    <lineage>
        <taxon>Archaea</taxon>
        <taxon>Methanobacteriati</taxon>
        <taxon>Methanobacteriota</taxon>
        <taxon>Methanomada group</taxon>
        <taxon>Methanobacteria</taxon>
        <taxon>Methanobacteriales</taxon>
        <taxon>Methanobacteriaceae</taxon>
        <taxon>Methanobacterium</taxon>
    </lineage>
</organism>
<dbReference type="KEGG" id="mfi:DSM1535_1833"/>
<dbReference type="EC" id="4.2.1.96" evidence="4"/>
<gene>
    <name evidence="5" type="ORF">DSM1535_1833</name>
</gene>
<evidence type="ECO:0000256" key="3">
    <source>
        <dbReference type="ARBA" id="ARBA00023239"/>
    </source>
</evidence>
<reference evidence="5" key="1">
    <citation type="submission" date="2014-08" db="EMBL/GenBank/DDBJ databases">
        <authorList>
            <person name="Wibberg D."/>
        </authorList>
    </citation>
    <scope>NUCLEOTIDE SEQUENCE</scope>
</reference>
<evidence type="ECO:0000256" key="4">
    <source>
        <dbReference type="HAMAP-Rule" id="MF_00434"/>
    </source>
</evidence>
<dbReference type="SUPFAM" id="SSF48371">
    <property type="entry name" value="ARM repeat"/>
    <property type="match status" value="1"/>
</dbReference>
<dbReference type="Pfam" id="PF01329">
    <property type="entry name" value="Pterin_4a"/>
    <property type="match status" value="1"/>
</dbReference>
<dbReference type="InterPro" id="IPR016024">
    <property type="entry name" value="ARM-type_fold"/>
</dbReference>
<keyword evidence="3 4" id="KW-0456">Lyase</keyword>
<dbReference type="SUPFAM" id="SSF55248">
    <property type="entry name" value="PCD-like"/>
    <property type="match status" value="1"/>
</dbReference>
<evidence type="ECO:0000313" key="5">
    <source>
        <dbReference type="EMBL" id="CEA14158.1"/>
    </source>
</evidence>
<dbReference type="PATRIC" id="fig|2162.9.peg.1884"/>
<dbReference type="GO" id="GO:0006729">
    <property type="term" value="P:tetrahydrobiopterin biosynthetic process"/>
    <property type="evidence" value="ECO:0007669"/>
    <property type="project" value="InterPro"/>
</dbReference>
<dbReference type="EMBL" id="LN515531">
    <property type="protein sequence ID" value="CEA14158.1"/>
    <property type="molecule type" value="Genomic_DNA"/>
</dbReference>
<dbReference type="SMART" id="SM00567">
    <property type="entry name" value="EZ_HEAT"/>
    <property type="match status" value="4"/>
</dbReference>
<dbReference type="InterPro" id="IPR004155">
    <property type="entry name" value="PBS_lyase_HEAT"/>
</dbReference>
<name>A0A090I490_METFO</name>
<dbReference type="HAMAP" id="MF_00434">
    <property type="entry name" value="Pterin_4_alpha"/>
    <property type="match status" value="1"/>
</dbReference>
<evidence type="ECO:0000256" key="1">
    <source>
        <dbReference type="ARBA" id="ARBA00001554"/>
    </source>
</evidence>
<comment type="similarity">
    <text evidence="2 4">Belongs to the pterin-4-alpha-carbinolamine dehydratase family.</text>
</comment>
<accession>A0A090I490</accession>
<dbReference type="InterPro" id="IPR001533">
    <property type="entry name" value="Pterin_deHydtase"/>
</dbReference>
<sequence length="386" mass="43873">MELLSNKSIDEELSGLSNGWKTNDYIKIHKEFFFNDFQDALNFTNKVGYYAEEIPHHPEITLSYGHVLLTLSTRDLGGLSELDFLLAKKIDRLNLDKESLEISKTLEIIKKGNDYERRKAVGRLGNIGDIRAVSILIKSLNDKDPFVRRLSASSLGKIGSEKAVYPLATKLNQNDIDLSYAARDALINIGKPSVDELLRRIKNKNAITRRRATTALGEIGDKDSIYYLIPLLHDEDEGVRWRTAKYVSISWNNSAIDQLKKLVKSDKSPKVREEAAETLKKISNDVKNLIPIFEKGMNAISVEITSKVMKNGSKQFYNHNKPFLNLITYNPYNNRVYLFRSNKRIEGVTPMKGNPKWGVITFQNINELNTVLEAAKGSYILFKESL</sequence>
<dbReference type="Gene3D" id="1.25.10.10">
    <property type="entry name" value="Leucine-rich Repeat Variant"/>
    <property type="match status" value="2"/>
</dbReference>
<dbReference type="PANTHER" id="PTHR12697">
    <property type="entry name" value="PBS LYASE HEAT-LIKE PROTEIN"/>
    <property type="match status" value="1"/>
</dbReference>
<dbReference type="CDD" id="cd00488">
    <property type="entry name" value="PCD_DCoH"/>
    <property type="match status" value="1"/>
</dbReference>
<dbReference type="RefSeq" id="WP_052659995.1">
    <property type="nucleotide sequence ID" value="NZ_JARVXG010000037.1"/>
</dbReference>
<dbReference type="PANTHER" id="PTHR12697:SF38">
    <property type="entry name" value="PBS LYASE HEAT DOMAIN PROTEIN REPEAT-CONTAINING PROTEIN"/>
    <property type="match status" value="1"/>
</dbReference>
<evidence type="ECO:0000256" key="2">
    <source>
        <dbReference type="ARBA" id="ARBA00006472"/>
    </source>
</evidence>
<proteinExistence type="inferred from homology"/>
<dbReference type="Pfam" id="PF13646">
    <property type="entry name" value="HEAT_2"/>
    <property type="match status" value="2"/>
</dbReference>
<dbReference type="GO" id="GO:0008124">
    <property type="term" value="F:4-alpha-hydroxytetrahydrobiopterin dehydratase activity"/>
    <property type="evidence" value="ECO:0007669"/>
    <property type="project" value="UniProtKB-UniRule"/>
</dbReference>
<dbReference type="AlphaFoldDB" id="A0A090I490"/>
<dbReference type="GO" id="GO:0016491">
    <property type="term" value="F:oxidoreductase activity"/>
    <property type="evidence" value="ECO:0007669"/>
    <property type="project" value="TreeGrafter"/>
</dbReference>
<comment type="catalytic activity">
    <reaction evidence="1 4">
        <text>(4aS,6R)-4a-hydroxy-L-erythro-5,6,7,8-tetrahydrobiopterin = (6R)-L-erythro-6,7-dihydrobiopterin + H2O</text>
        <dbReference type="Rhea" id="RHEA:11920"/>
        <dbReference type="ChEBI" id="CHEBI:15377"/>
        <dbReference type="ChEBI" id="CHEBI:15642"/>
        <dbReference type="ChEBI" id="CHEBI:43120"/>
        <dbReference type="EC" id="4.2.1.96"/>
    </reaction>
</comment>